<evidence type="ECO:0008006" key="4">
    <source>
        <dbReference type="Google" id="ProtNLM"/>
    </source>
</evidence>
<feature type="chain" id="PRO_5022941599" description="Secreted protein" evidence="1">
    <location>
        <begin position="25"/>
        <end position="86"/>
    </location>
</feature>
<proteinExistence type="predicted"/>
<protein>
    <recommendedName>
        <fullName evidence="4">Secreted protein</fullName>
    </recommendedName>
</protein>
<evidence type="ECO:0000313" key="2">
    <source>
        <dbReference type="EMBL" id="MPC65060.1"/>
    </source>
</evidence>
<comment type="caution">
    <text evidence="2">The sequence shown here is derived from an EMBL/GenBank/DDBJ whole genome shotgun (WGS) entry which is preliminary data.</text>
</comment>
<sequence>MVDAMKDLAPLVFVLVCLTRGGLARSASGWINTRHRDVDSGGGIFAVESPLRWTGVEADNWKEEEEVDDETASLREAILKAVQRNR</sequence>
<gene>
    <name evidence="2" type="ORF">E2C01_059184</name>
</gene>
<dbReference type="Proteomes" id="UP000324222">
    <property type="component" value="Unassembled WGS sequence"/>
</dbReference>
<name>A0A5B7GYG9_PORTR</name>
<dbReference type="EMBL" id="VSRR010022875">
    <property type="protein sequence ID" value="MPC65060.1"/>
    <property type="molecule type" value="Genomic_DNA"/>
</dbReference>
<dbReference type="OrthoDB" id="6361789at2759"/>
<keyword evidence="1" id="KW-0732">Signal</keyword>
<accession>A0A5B7GYG9</accession>
<evidence type="ECO:0000313" key="3">
    <source>
        <dbReference type="Proteomes" id="UP000324222"/>
    </source>
</evidence>
<organism evidence="2 3">
    <name type="scientific">Portunus trituberculatus</name>
    <name type="common">Swimming crab</name>
    <name type="synonym">Neptunus trituberculatus</name>
    <dbReference type="NCBI Taxonomy" id="210409"/>
    <lineage>
        <taxon>Eukaryota</taxon>
        <taxon>Metazoa</taxon>
        <taxon>Ecdysozoa</taxon>
        <taxon>Arthropoda</taxon>
        <taxon>Crustacea</taxon>
        <taxon>Multicrustacea</taxon>
        <taxon>Malacostraca</taxon>
        <taxon>Eumalacostraca</taxon>
        <taxon>Eucarida</taxon>
        <taxon>Decapoda</taxon>
        <taxon>Pleocyemata</taxon>
        <taxon>Brachyura</taxon>
        <taxon>Eubrachyura</taxon>
        <taxon>Portunoidea</taxon>
        <taxon>Portunidae</taxon>
        <taxon>Portuninae</taxon>
        <taxon>Portunus</taxon>
    </lineage>
</organism>
<dbReference type="AlphaFoldDB" id="A0A5B7GYG9"/>
<reference evidence="2 3" key="1">
    <citation type="submission" date="2019-05" db="EMBL/GenBank/DDBJ databases">
        <title>Another draft genome of Portunus trituberculatus and its Hox gene families provides insights of decapod evolution.</title>
        <authorList>
            <person name="Jeong J.-H."/>
            <person name="Song I."/>
            <person name="Kim S."/>
            <person name="Choi T."/>
            <person name="Kim D."/>
            <person name="Ryu S."/>
            <person name="Kim W."/>
        </authorList>
    </citation>
    <scope>NUCLEOTIDE SEQUENCE [LARGE SCALE GENOMIC DNA]</scope>
    <source>
        <tissue evidence="2">Muscle</tissue>
    </source>
</reference>
<evidence type="ECO:0000256" key="1">
    <source>
        <dbReference type="SAM" id="SignalP"/>
    </source>
</evidence>
<feature type="signal peptide" evidence="1">
    <location>
        <begin position="1"/>
        <end position="24"/>
    </location>
</feature>
<keyword evidence="3" id="KW-1185">Reference proteome</keyword>